<sequence>MKYEFLIIYLIVVNIVGAIVNIVDKQRAKKNKWRIPEATLWTIALLGGSIGSYITMKTIRHKTQHKSFMIGFPAIISFQVAIITYLILKTEFGSF</sequence>
<keyword evidence="1" id="KW-0812">Transmembrane</keyword>
<gene>
    <name evidence="2" type="ORF">SAMN02745114_01028</name>
</gene>
<feature type="transmembrane region" description="Helical" evidence="1">
    <location>
        <begin position="35"/>
        <end position="56"/>
    </location>
</feature>
<feature type="transmembrane region" description="Helical" evidence="1">
    <location>
        <begin position="68"/>
        <end position="88"/>
    </location>
</feature>
<dbReference type="Proteomes" id="UP000190657">
    <property type="component" value="Unassembled WGS sequence"/>
</dbReference>
<keyword evidence="1" id="KW-0472">Membrane</keyword>
<evidence type="ECO:0000313" key="3">
    <source>
        <dbReference type="Proteomes" id="UP000190657"/>
    </source>
</evidence>
<dbReference type="OrthoDB" id="1698854at2"/>
<reference evidence="2 3" key="1">
    <citation type="submission" date="2017-02" db="EMBL/GenBank/DDBJ databases">
        <authorList>
            <person name="Peterson S.W."/>
        </authorList>
    </citation>
    <scope>NUCLEOTIDE SEQUENCE [LARGE SCALE GENOMIC DNA]</scope>
    <source>
        <strain evidence="2 3">ATCC 51222</strain>
    </source>
</reference>
<organism evidence="2 3">
    <name type="scientific">Eubacterium coprostanoligenes</name>
    <dbReference type="NCBI Taxonomy" id="290054"/>
    <lineage>
        <taxon>Bacteria</taxon>
        <taxon>Bacillati</taxon>
        <taxon>Bacillota</taxon>
        <taxon>Clostridia</taxon>
        <taxon>Eubacteriales</taxon>
        <taxon>Eubacteriaceae</taxon>
        <taxon>Eubacterium</taxon>
    </lineage>
</organism>
<dbReference type="GO" id="GO:0003676">
    <property type="term" value="F:nucleic acid binding"/>
    <property type="evidence" value="ECO:0007669"/>
    <property type="project" value="InterPro"/>
</dbReference>
<keyword evidence="1" id="KW-1133">Transmembrane helix</keyword>
<dbReference type="RefSeq" id="WP_143406728.1">
    <property type="nucleotide sequence ID" value="NZ_FUWW01000009.1"/>
</dbReference>
<dbReference type="Pfam" id="PF06961">
    <property type="entry name" value="DUF1294"/>
    <property type="match status" value="1"/>
</dbReference>
<keyword evidence="3" id="KW-1185">Reference proteome</keyword>
<dbReference type="InterPro" id="IPR010718">
    <property type="entry name" value="DUF1294"/>
</dbReference>
<name>A0A1T4LUB3_9FIRM</name>
<protein>
    <submittedName>
        <fullName evidence="2">Uncharacterized membrane protein YsdA, DUF1294 family</fullName>
    </submittedName>
</protein>
<dbReference type="STRING" id="290054.SAMN02745114_01028"/>
<dbReference type="InterPro" id="IPR012156">
    <property type="entry name" value="Cold_shock_CspA"/>
</dbReference>
<dbReference type="AlphaFoldDB" id="A0A1T4LUB3"/>
<accession>A0A1T4LUB3</accession>
<evidence type="ECO:0000256" key="1">
    <source>
        <dbReference type="SAM" id="Phobius"/>
    </source>
</evidence>
<dbReference type="PIRSF" id="PIRSF002599">
    <property type="entry name" value="Cold_shock_A"/>
    <property type="match status" value="1"/>
</dbReference>
<feature type="transmembrane region" description="Helical" evidence="1">
    <location>
        <begin position="6"/>
        <end position="23"/>
    </location>
</feature>
<proteinExistence type="predicted"/>
<dbReference type="EMBL" id="FUWW01000009">
    <property type="protein sequence ID" value="SJZ58282.1"/>
    <property type="molecule type" value="Genomic_DNA"/>
</dbReference>
<evidence type="ECO:0000313" key="2">
    <source>
        <dbReference type="EMBL" id="SJZ58282.1"/>
    </source>
</evidence>